<keyword evidence="4" id="KW-0808">Transferase</keyword>
<dbReference type="EC" id="2.3.2.27" evidence="3"/>
<dbReference type="SUPFAM" id="SSF57850">
    <property type="entry name" value="RING/U-box"/>
    <property type="match status" value="1"/>
</dbReference>
<dbReference type="PANTHER" id="PTHR45958:SF4">
    <property type="entry name" value="U-BOX DOMAIN-CONTAINING PROTEIN 42-RELATED"/>
    <property type="match status" value="1"/>
</dbReference>
<feature type="domain" description="U-box" evidence="6">
    <location>
        <begin position="215"/>
        <end position="294"/>
    </location>
</feature>
<dbReference type="Pfam" id="PF04564">
    <property type="entry name" value="U-box"/>
    <property type="match status" value="1"/>
</dbReference>
<name>A0A8T0TU77_PANVG</name>
<feature type="region of interest" description="Disordered" evidence="5">
    <location>
        <begin position="789"/>
        <end position="809"/>
    </location>
</feature>
<accession>A0A8T0TU77</accession>
<evidence type="ECO:0000259" key="6">
    <source>
        <dbReference type="PROSITE" id="PS51698"/>
    </source>
</evidence>
<dbReference type="SUPFAM" id="SSF48371">
    <property type="entry name" value="ARM repeat"/>
    <property type="match status" value="1"/>
</dbReference>
<dbReference type="InterPro" id="IPR052608">
    <property type="entry name" value="U-box_domain_protein"/>
</dbReference>
<dbReference type="SMART" id="SM00185">
    <property type="entry name" value="ARM"/>
    <property type="match status" value="6"/>
</dbReference>
<dbReference type="InterPro" id="IPR016024">
    <property type="entry name" value="ARM-type_fold"/>
</dbReference>
<dbReference type="PANTHER" id="PTHR45958">
    <property type="entry name" value="RING-TYPE E3 UBIQUITIN TRANSFERASE"/>
    <property type="match status" value="1"/>
</dbReference>
<dbReference type="InterPro" id="IPR013083">
    <property type="entry name" value="Znf_RING/FYVE/PHD"/>
</dbReference>
<dbReference type="Gene3D" id="1.25.10.10">
    <property type="entry name" value="Leucine-rich Repeat Variant"/>
    <property type="match status" value="3"/>
</dbReference>
<keyword evidence="8" id="KW-1185">Reference proteome</keyword>
<protein>
    <recommendedName>
        <fullName evidence="3">RING-type E3 ubiquitin transferase</fullName>
        <ecNumber evidence="3">2.3.2.27</ecNumber>
    </recommendedName>
</protein>
<dbReference type="SMART" id="SM00504">
    <property type="entry name" value="Ubox"/>
    <property type="match status" value="1"/>
</dbReference>
<proteinExistence type="predicted"/>
<dbReference type="InterPro" id="IPR000225">
    <property type="entry name" value="Armadillo"/>
</dbReference>
<comment type="caution">
    <text evidence="7">The sequence shown here is derived from an EMBL/GenBank/DDBJ whole genome shotgun (WGS) entry which is preliminary data.</text>
</comment>
<evidence type="ECO:0000256" key="2">
    <source>
        <dbReference type="ARBA" id="ARBA00004906"/>
    </source>
</evidence>
<dbReference type="GO" id="GO:0016567">
    <property type="term" value="P:protein ubiquitination"/>
    <property type="evidence" value="ECO:0007669"/>
    <property type="project" value="InterPro"/>
</dbReference>
<comment type="catalytic activity">
    <reaction evidence="1">
        <text>S-ubiquitinyl-[E2 ubiquitin-conjugating enzyme]-L-cysteine + [acceptor protein]-L-lysine = [E2 ubiquitin-conjugating enzyme]-L-cysteine + N(6)-ubiquitinyl-[acceptor protein]-L-lysine.</text>
        <dbReference type="EC" id="2.3.2.27"/>
    </reaction>
</comment>
<dbReference type="Gene3D" id="3.30.40.10">
    <property type="entry name" value="Zinc/RING finger domain, C3HC4 (zinc finger)"/>
    <property type="match status" value="1"/>
</dbReference>
<comment type="pathway">
    <text evidence="2">Protein modification; protein ubiquitination.</text>
</comment>
<evidence type="ECO:0000256" key="5">
    <source>
        <dbReference type="SAM" id="MobiDB-lite"/>
    </source>
</evidence>
<dbReference type="InterPro" id="IPR011989">
    <property type="entry name" value="ARM-like"/>
</dbReference>
<evidence type="ECO:0000256" key="4">
    <source>
        <dbReference type="ARBA" id="ARBA00022679"/>
    </source>
</evidence>
<reference evidence="7 8" key="1">
    <citation type="submission" date="2020-05" db="EMBL/GenBank/DDBJ databases">
        <title>WGS assembly of Panicum virgatum.</title>
        <authorList>
            <person name="Lovell J.T."/>
            <person name="Jenkins J."/>
            <person name="Shu S."/>
            <person name="Juenger T.E."/>
            <person name="Schmutz J."/>
        </authorList>
    </citation>
    <scope>NUCLEOTIDE SEQUENCE [LARGE SCALE GENOMIC DNA]</scope>
    <source>
        <strain evidence="8">cv. AP13</strain>
    </source>
</reference>
<evidence type="ECO:0000313" key="7">
    <source>
        <dbReference type="EMBL" id="KAG2611389.1"/>
    </source>
</evidence>
<gene>
    <name evidence="7" type="ORF">PVAP13_4KG162600</name>
</gene>
<dbReference type="PROSITE" id="PS51698">
    <property type="entry name" value="U_BOX"/>
    <property type="match status" value="1"/>
</dbReference>
<evidence type="ECO:0000256" key="1">
    <source>
        <dbReference type="ARBA" id="ARBA00000900"/>
    </source>
</evidence>
<feature type="compositionally biased region" description="Low complexity" evidence="5">
    <location>
        <begin position="789"/>
        <end position="799"/>
    </location>
</feature>
<dbReference type="EMBL" id="CM029043">
    <property type="protein sequence ID" value="KAG2611389.1"/>
    <property type="molecule type" value="Genomic_DNA"/>
</dbReference>
<dbReference type="GO" id="GO:0061630">
    <property type="term" value="F:ubiquitin protein ligase activity"/>
    <property type="evidence" value="ECO:0007669"/>
    <property type="project" value="UniProtKB-EC"/>
</dbReference>
<sequence>MQRSEAQARKASLAESVLAAISELMSSAAAVDADQENFMDVGSHLHHAAVPGTMDLQKAQNSPTNTLHIMEYLAANVDLAKDLIARCSAVAQRLMDDDLLGITEDLDNVIKNISNELNRIPVSTFASSRFAEPAVSGHLQVVRDRHDLYDQRSCDGYSEGDMSMVVAMERPRRRTLHNSDMPRLVDFLQGMYQESHEFGGQSFSSLPEVAEYVEPLYDSFFCPLTNKVMVDPVTTESGVTYDRRAIEDYFDKFTDGSEPVICPVTKMAMQSKTLRSNVPLKSTIAEWITRNEATRVRIARTALSMATTEAMVLEAIHELKVLARLRRKNRDQMHKIGITKFLARLLDHKDGLIRCDSLDLLSLLVEDDAGKEIIAKTRAVSRTIKLLSSSSTDERHAAISFLVELSKSELLLENIGSTAGSILILTTMKFNSSDDPVAAEKAGEVLKNLEKCPKNIKYMAESGYLDPLQRHLVEGSEDVQMEMVSYLGELIQKQEMTINIAGSASEILIKMVRRGNNAICKAALDVLVQISSHHPNGKTLVDAGAVPVMVEELFIRKIDDEPMGSKTEAAAVLANIVESGLDPEAIVVNKEGHVITSKYSVYNFAHMLKCSMPDTLNLSIVRVLLALTTLPKPLATVVSVMKEQDSSQTVIELMGSLSESLGIAATRLLIALSPQMGHTIAEKLCKAPGQPGKLVKSIGLHGRITERHAMSAILLAKLPYQHIALNLALLNRGAVTTVLAKIDEMQRGETRASRYAKAYMEGLVGVLVRLTTTLDEVQRLAAVGLENLSSQSPNLSQPPTEERRPKKKNILRRLREAHAGRVHDNRRPPAHSRVCPVHRGVCSPSTTFCLVEAGAVEGLLCVLESNENGRVVEAALGALCALMDDAVDVTSGVAVLAEHDAARHVLRALRQHRDGPGCGTVARRCFWAVERFLAHGGERCVREVTSDRALPSLLVSAFHKGDAATKQAAESVLRCLHRMPDYSATYESVEL</sequence>
<dbReference type="Proteomes" id="UP000823388">
    <property type="component" value="Chromosome 4K"/>
</dbReference>
<organism evidence="7 8">
    <name type="scientific">Panicum virgatum</name>
    <name type="common">Blackwell switchgrass</name>
    <dbReference type="NCBI Taxonomy" id="38727"/>
    <lineage>
        <taxon>Eukaryota</taxon>
        <taxon>Viridiplantae</taxon>
        <taxon>Streptophyta</taxon>
        <taxon>Embryophyta</taxon>
        <taxon>Tracheophyta</taxon>
        <taxon>Spermatophyta</taxon>
        <taxon>Magnoliopsida</taxon>
        <taxon>Liliopsida</taxon>
        <taxon>Poales</taxon>
        <taxon>Poaceae</taxon>
        <taxon>PACMAD clade</taxon>
        <taxon>Panicoideae</taxon>
        <taxon>Panicodae</taxon>
        <taxon>Paniceae</taxon>
        <taxon>Panicinae</taxon>
        <taxon>Panicum</taxon>
        <taxon>Panicum sect. Hiantes</taxon>
    </lineage>
</organism>
<evidence type="ECO:0000313" key="8">
    <source>
        <dbReference type="Proteomes" id="UP000823388"/>
    </source>
</evidence>
<dbReference type="AlphaFoldDB" id="A0A8T0TU77"/>
<evidence type="ECO:0000256" key="3">
    <source>
        <dbReference type="ARBA" id="ARBA00012483"/>
    </source>
</evidence>
<dbReference type="InterPro" id="IPR003613">
    <property type="entry name" value="Ubox_domain"/>
</dbReference>